<evidence type="ECO:0000313" key="2">
    <source>
        <dbReference type="EMBL" id="CAD8055848.1"/>
    </source>
</evidence>
<evidence type="ECO:0008006" key="4">
    <source>
        <dbReference type="Google" id="ProtNLM"/>
    </source>
</evidence>
<dbReference type="AlphaFoldDB" id="A0A8S1KL35"/>
<organism evidence="2 3">
    <name type="scientific">Paramecium sonneborni</name>
    <dbReference type="NCBI Taxonomy" id="65129"/>
    <lineage>
        <taxon>Eukaryota</taxon>
        <taxon>Sar</taxon>
        <taxon>Alveolata</taxon>
        <taxon>Ciliophora</taxon>
        <taxon>Intramacronucleata</taxon>
        <taxon>Oligohymenophorea</taxon>
        <taxon>Peniculida</taxon>
        <taxon>Parameciidae</taxon>
        <taxon>Paramecium</taxon>
    </lineage>
</organism>
<dbReference type="OrthoDB" id="302073at2759"/>
<name>A0A8S1KL35_9CILI</name>
<evidence type="ECO:0000313" key="3">
    <source>
        <dbReference type="Proteomes" id="UP000692954"/>
    </source>
</evidence>
<protein>
    <recommendedName>
        <fullName evidence="4">Transmembrane protein</fullName>
    </recommendedName>
</protein>
<sequence>MILNELINKKFWYINKNWRIRHQILTIQIASLILVFALLTTIIIGGQILVQKMIEESADQIFIKQTKQELNSVWMYKNNILTLLNSANQQISIINRFNQYFQQTSFTIIDPVQCLNKERTNDTYCYSSSYCFGIFNETCTQEDIKELKFVYQITSILTQFRNSIDNSQALYFSHANYAQFYTLSQGFYFKPGFKPHSRPWYTFHRNQTINCKDFRKIIYGNPYKIFLSGGGIRIAMTSNLLSLHNKIEGVIAKDIDFNQTQAFKYQDQQTTVNIINLQGQVIYSKLYDNPNQTIFSISEQNYSGFNQTDFEQILNFHHRANYSNSCDNLSQQQNILCRYNSKLNDSSIIQTANINETPYILLLVKNTNYLKRVQFLQLSLINDKYNDLIYKNLILYICITLLVIFLTYLTSFVLLNQLNILILQTKAHIFDKRVSTFQQGVLNKRYYFQSSVVTNLLLSVIGLMHNINSDKKNEACLSEEEKQFPKIIRMNYIVKNVIKNSIEKLHKKLSFNKIRLNQQELSILINYIKHSDNLK</sequence>
<comment type="caution">
    <text evidence="2">The sequence shown here is derived from an EMBL/GenBank/DDBJ whole genome shotgun (WGS) entry which is preliminary data.</text>
</comment>
<dbReference type="Proteomes" id="UP000692954">
    <property type="component" value="Unassembled WGS sequence"/>
</dbReference>
<dbReference type="EMBL" id="CAJJDN010000009">
    <property type="protein sequence ID" value="CAD8055848.1"/>
    <property type="molecule type" value="Genomic_DNA"/>
</dbReference>
<proteinExistence type="predicted"/>
<gene>
    <name evidence="2" type="ORF">PSON_ATCC_30995.1.T0090460</name>
</gene>
<keyword evidence="1" id="KW-0812">Transmembrane</keyword>
<reference evidence="2" key="1">
    <citation type="submission" date="2021-01" db="EMBL/GenBank/DDBJ databases">
        <authorList>
            <consortium name="Genoscope - CEA"/>
            <person name="William W."/>
        </authorList>
    </citation>
    <scope>NUCLEOTIDE SEQUENCE</scope>
</reference>
<evidence type="ECO:0000256" key="1">
    <source>
        <dbReference type="SAM" id="Phobius"/>
    </source>
</evidence>
<keyword evidence="1" id="KW-1133">Transmembrane helix</keyword>
<feature type="transmembrane region" description="Helical" evidence="1">
    <location>
        <begin position="393"/>
        <end position="415"/>
    </location>
</feature>
<feature type="transmembrane region" description="Helical" evidence="1">
    <location>
        <begin position="20"/>
        <end position="44"/>
    </location>
</feature>
<keyword evidence="1" id="KW-0472">Membrane</keyword>
<keyword evidence="3" id="KW-1185">Reference proteome</keyword>
<accession>A0A8S1KL35</accession>